<evidence type="ECO:0000256" key="1">
    <source>
        <dbReference type="SAM" id="MobiDB-lite"/>
    </source>
</evidence>
<feature type="compositionally biased region" description="Low complexity" evidence="1">
    <location>
        <begin position="760"/>
        <end position="778"/>
    </location>
</feature>
<dbReference type="AlphaFoldDB" id="A0A2K3D0T9"/>
<dbReference type="RefSeq" id="XP_042917663.1">
    <property type="nucleotide sequence ID" value="XM_043069688.1"/>
</dbReference>
<dbReference type="KEGG" id="cre:CHLRE_13g587300v5"/>
<dbReference type="EMBL" id="CM008974">
    <property type="protein sequence ID" value="PNW74148.1"/>
    <property type="molecule type" value="Genomic_DNA"/>
</dbReference>
<dbReference type="GeneID" id="5719431"/>
<dbReference type="OrthoDB" id="10680843at2759"/>
<feature type="compositionally biased region" description="Gly residues" evidence="1">
    <location>
        <begin position="839"/>
        <end position="852"/>
    </location>
</feature>
<evidence type="ECO:0000313" key="2">
    <source>
        <dbReference type="EMBL" id="PNW74148.1"/>
    </source>
</evidence>
<evidence type="ECO:0000313" key="3">
    <source>
        <dbReference type="Proteomes" id="UP000006906"/>
    </source>
</evidence>
<sequence>MQLRDDETFETLGSTSFQSPRVTPWPSAEEGRVAIPSPRCAKALSVIATSEHKRRGQMEAEEKLDTGNVLRHALRAHASNMASHVDIIAGMGPTQRQLPRTSSARVQYEDIAVAAAMDEYELDEGEEEGEQEGAATGIFITASRVPAHQLPGATAAPAVAAATYDDYDEDDEGGPQQPQQQQHATSAWASARREPVGPPRHSRTAAMAAAPASTGPPAWDGPAAAASSAVPASSGDSDAGSSASGRVGFKLHLPRTDQLLRKLKIFNAHRGGHGGANSSRASNSAIGAITTADGVGSEGQPSPPRRLATTGSIDSSSNENSSSSNVQADGFGRTVSPPKGSQYGTATPPPSGYLSMPPSASPTSRLSWMASTAANAAAPSPPPSRHLQQQELAALARARGSGGAADADAAAVSPTRSAGSFTADMGGCRRPSLTQLFPESDTAGGGGALSGLMGDLGRGLSRELLYATGEDGTAAGGVAAMQCSARHSFSNQALVRQPGQRRGSMVVLPSSGMCGGINPASQGLRPTMARANMARLARRSVTCLEDYPYAAVPMDAPAAGADAGAGFAVGASVPVSPVSPAVKSPGAGDSGSGRAHLGFRAAAEALFNKVTRSPARGAAAAGQEWYPGADVSPGQPPLSPSTLRFASATVGSAGGAGAASPFATAAAGASVYRRAGSSGLASPIASPGTSSATNLFAGMITAAGGANGAPSSGGGGSAGGSATTSARARVAPPSPLQVAATQSGEAWFVGRTASAMQQASASASASSSSRRLLPTPSSQAAAPISGGSSFISSVAANPNSAGSAVPRLTPPVLQPRAAFTNTSPLPVLPPGSSVPLSGVGQGRAAGNGGPGFGERMHALSP</sequence>
<keyword evidence="3" id="KW-1185">Reference proteome</keyword>
<name>A0A2K3D0T9_CHLRE</name>
<dbReference type="InParanoid" id="A0A2K3D0T9"/>
<feature type="region of interest" description="Disordered" evidence="1">
    <location>
        <begin position="821"/>
        <end position="861"/>
    </location>
</feature>
<feature type="region of interest" description="Disordered" evidence="1">
    <location>
        <begin position="707"/>
        <end position="737"/>
    </location>
</feature>
<feature type="compositionally biased region" description="Low complexity" evidence="1">
    <location>
        <begin position="385"/>
        <end position="411"/>
    </location>
</feature>
<feature type="compositionally biased region" description="Gly residues" evidence="1">
    <location>
        <begin position="707"/>
        <end position="719"/>
    </location>
</feature>
<feature type="compositionally biased region" description="Polar residues" evidence="1">
    <location>
        <begin position="11"/>
        <end position="21"/>
    </location>
</feature>
<feature type="region of interest" description="Disordered" evidence="1">
    <location>
        <begin position="291"/>
        <end position="427"/>
    </location>
</feature>
<dbReference type="ExpressionAtlas" id="A0A2K3D0T9">
    <property type="expression patterns" value="baseline"/>
</dbReference>
<feature type="region of interest" description="Disordered" evidence="1">
    <location>
        <begin position="1"/>
        <end position="33"/>
    </location>
</feature>
<feature type="region of interest" description="Disordered" evidence="1">
    <location>
        <begin position="166"/>
        <end position="246"/>
    </location>
</feature>
<organism evidence="2 3">
    <name type="scientific">Chlamydomonas reinhardtii</name>
    <name type="common">Chlamydomonas smithii</name>
    <dbReference type="NCBI Taxonomy" id="3055"/>
    <lineage>
        <taxon>Eukaryota</taxon>
        <taxon>Viridiplantae</taxon>
        <taxon>Chlorophyta</taxon>
        <taxon>core chlorophytes</taxon>
        <taxon>Chlorophyceae</taxon>
        <taxon>CS clade</taxon>
        <taxon>Chlamydomonadales</taxon>
        <taxon>Chlamydomonadaceae</taxon>
        <taxon>Chlamydomonas</taxon>
    </lineage>
</organism>
<feature type="region of interest" description="Disordered" evidence="1">
    <location>
        <begin position="760"/>
        <end position="782"/>
    </location>
</feature>
<feature type="compositionally biased region" description="Low complexity" evidence="1">
    <location>
        <begin position="315"/>
        <end position="325"/>
    </location>
</feature>
<accession>A0A2K3D0T9</accession>
<dbReference type="Gramene" id="PNW74148">
    <property type="protein sequence ID" value="PNW74148"/>
    <property type="gene ID" value="CHLRE_13g587300v5"/>
</dbReference>
<protein>
    <submittedName>
        <fullName evidence="2">Uncharacterized protein</fullName>
    </submittedName>
</protein>
<feature type="compositionally biased region" description="Low complexity" evidence="1">
    <location>
        <begin position="205"/>
        <end position="245"/>
    </location>
</feature>
<proteinExistence type="predicted"/>
<dbReference type="Proteomes" id="UP000006906">
    <property type="component" value="Chromosome 13"/>
</dbReference>
<gene>
    <name evidence="2" type="ORF">CHLRE_13g587300v5</name>
</gene>
<reference evidence="2 3" key="1">
    <citation type="journal article" date="2007" name="Science">
        <title>The Chlamydomonas genome reveals the evolution of key animal and plant functions.</title>
        <authorList>
            <person name="Merchant S.S."/>
            <person name="Prochnik S.E."/>
            <person name="Vallon O."/>
            <person name="Harris E.H."/>
            <person name="Karpowicz S.J."/>
            <person name="Witman G.B."/>
            <person name="Terry A."/>
            <person name="Salamov A."/>
            <person name="Fritz-Laylin L.K."/>
            <person name="Marechal-Drouard L."/>
            <person name="Marshall W.F."/>
            <person name="Qu L.H."/>
            <person name="Nelson D.R."/>
            <person name="Sanderfoot A.A."/>
            <person name="Spalding M.H."/>
            <person name="Kapitonov V.V."/>
            <person name="Ren Q."/>
            <person name="Ferris P."/>
            <person name="Lindquist E."/>
            <person name="Shapiro H."/>
            <person name="Lucas S.M."/>
            <person name="Grimwood J."/>
            <person name="Schmutz J."/>
            <person name="Cardol P."/>
            <person name="Cerutti H."/>
            <person name="Chanfreau G."/>
            <person name="Chen C.L."/>
            <person name="Cognat V."/>
            <person name="Croft M.T."/>
            <person name="Dent R."/>
            <person name="Dutcher S."/>
            <person name="Fernandez E."/>
            <person name="Fukuzawa H."/>
            <person name="Gonzalez-Ballester D."/>
            <person name="Gonzalez-Halphen D."/>
            <person name="Hallmann A."/>
            <person name="Hanikenne M."/>
            <person name="Hippler M."/>
            <person name="Inwood W."/>
            <person name="Jabbari K."/>
            <person name="Kalanon M."/>
            <person name="Kuras R."/>
            <person name="Lefebvre P.A."/>
            <person name="Lemaire S.D."/>
            <person name="Lobanov A.V."/>
            <person name="Lohr M."/>
            <person name="Manuell A."/>
            <person name="Meier I."/>
            <person name="Mets L."/>
            <person name="Mittag M."/>
            <person name="Mittelmeier T."/>
            <person name="Moroney J.V."/>
            <person name="Moseley J."/>
            <person name="Napoli C."/>
            <person name="Nedelcu A.M."/>
            <person name="Niyogi K."/>
            <person name="Novoselov S.V."/>
            <person name="Paulsen I.T."/>
            <person name="Pazour G."/>
            <person name="Purton S."/>
            <person name="Ral J.P."/>
            <person name="Riano-Pachon D.M."/>
            <person name="Riekhof W."/>
            <person name="Rymarquis L."/>
            <person name="Schroda M."/>
            <person name="Stern D."/>
            <person name="Umen J."/>
            <person name="Willows R."/>
            <person name="Wilson N."/>
            <person name="Zimmer S.L."/>
            <person name="Allmer J."/>
            <person name="Balk J."/>
            <person name="Bisova K."/>
            <person name="Chen C.J."/>
            <person name="Elias M."/>
            <person name="Gendler K."/>
            <person name="Hauser C."/>
            <person name="Lamb M.R."/>
            <person name="Ledford H."/>
            <person name="Long J.C."/>
            <person name="Minagawa J."/>
            <person name="Page M.D."/>
            <person name="Pan J."/>
            <person name="Pootakham W."/>
            <person name="Roje S."/>
            <person name="Rose A."/>
            <person name="Stahlberg E."/>
            <person name="Terauchi A.M."/>
            <person name="Yang P."/>
            <person name="Ball S."/>
            <person name="Bowler C."/>
            <person name="Dieckmann C.L."/>
            <person name="Gladyshev V.N."/>
            <person name="Green P."/>
            <person name="Jorgensen R."/>
            <person name="Mayfield S."/>
            <person name="Mueller-Roeber B."/>
            <person name="Rajamani S."/>
            <person name="Sayre R.T."/>
            <person name="Brokstein P."/>
            <person name="Dubchak I."/>
            <person name="Goodstein D."/>
            <person name="Hornick L."/>
            <person name="Huang Y.W."/>
            <person name="Jhaveri J."/>
            <person name="Luo Y."/>
            <person name="Martinez D."/>
            <person name="Ngau W.C."/>
            <person name="Otillar B."/>
            <person name="Poliakov A."/>
            <person name="Porter A."/>
            <person name="Szajkowski L."/>
            <person name="Werner G."/>
            <person name="Zhou K."/>
            <person name="Grigoriev I.V."/>
            <person name="Rokhsar D.S."/>
            <person name="Grossman A.R."/>
        </authorList>
    </citation>
    <scope>NUCLEOTIDE SEQUENCE [LARGE SCALE GENOMIC DNA]</scope>
    <source>
        <strain evidence="3">CC-503</strain>
    </source>
</reference>